<dbReference type="InterPro" id="IPR011330">
    <property type="entry name" value="Glyco_hydro/deAcase_b/a-brl"/>
</dbReference>
<dbReference type="GO" id="GO:0016810">
    <property type="term" value="F:hydrolase activity, acting on carbon-nitrogen (but not peptide) bonds"/>
    <property type="evidence" value="ECO:0007669"/>
    <property type="project" value="InterPro"/>
</dbReference>
<dbReference type="GO" id="GO:0005975">
    <property type="term" value="P:carbohydrate metabolic process"/>
    <property type="evidence" value="ECO:0007669"/>
    <property type="project" value="InterPro"/>
</dbReference>
<dbReference type="EMBL" id="BLAY01000104">
    <property type="protein sequence ID" value="GET40937.1"/>
    <property type="molecule type" value="Genomic_DNA"/>
</dbReference>
<dbReference type="AlphaFoldDB" id="A0AAV3XDE1"/>
<organism evidence="5 6">
    <name type="scientific">Microseira wollei NIES-4236</name>
    <dbReference type="NCBI Taxonomy" id="2530354"/>
    <lineage>
        <taxon>Bacteria</taxon>
        <taxon>Bacillati</taxon>
        <taxon>Cyanobacteriota</taxon>
        <taxon>Cyanophyceae</taxon>
        <taxon>Oscillatoriophycideae</taxon>
        <taxon>Aerosakkonematales</taxon>
        <taxon>Aerosakkonemataceae</taxon>
        <taxon>Microseira</taxon>
    </lineage>
</organism>
<evidence type="ECO:0000256" key="2">
    <source>
        <dbReference type="ARBA" id="ARBA00022729"/>
    </source>
</evidence>
<evidence type="ECO:0000313" key="6">
    <source>
        <dbReference type="Proteomes" id="UP001050975"/>
    </source>
</evidence>
<dbReference type="InterPro" id="IPR018711">
    <property type="entry name" value="NAGPA"/>
</dbReference>
<gene>
    <name evidence="5" type="ORF">MiSe_57490</name>
</gene>
<proteinExistence type="predicted"/>
<dbReference type="Pfam" id="PF09992">
    <property type="entry name" value="NAGPA"/>
    <property type="match status" value="1"/>
</dbReference>
<dbReference type="PROSITE" id="PS51677">
    <property type="entry name" value="NODB"/>
    <property type="match status" value="1"/>
</dbReference>
<evidence type="ECO:0000256" key="1">
    <source>
        <dbReference type="ARBA" id="ARBA00004613"/>
    </source>
</evidence>
<dbReference type="CDD" id="cd10918">
    <property type="entry name" value="CE4_NodB_like_5s_6s"/>
    <property type="match status" value="1"/>
</dbReference>
<dbReference type="Pfam" id="PF01522">
    <property type="entry name" value="Polysacc_deac_1"/>
    <property type="match status" value="1"/>
</dbReference>
<accession>A0AAV3XDE1</accession>
<dbReference type="GO" id="GO:0005576">
    <property type="term" value="C:extracellular region"/>
    <property type="evidence" value="ECO:0007669"/>
    <property type="project" value="UniProtKB-SubCell"/>
</dbReference>
<evidence type="ECO:0000259" key="4">
    <source>
        <dbReference type="PROSITE" id="PS51677"/>
    </source>
</evidence>
<reference evidence="5" key="1">
    <citation type="submission" date="2019-10" db="EMBL/GenBank/DDBJ databases">
        <title>Draft genome sequece of Microseira wollei NIES-4236.</title>
        <authorList>
            <person name="Yamaguchi H."/>
            <person name="Suzuki S."/>
            <person name="Kawachi M."/>
        </authorList>
    </citation>
    <scope>NUCLEOTIDE SEQUENCE</scope>
    <source>
        <strain evidence="5">NIES-4236</strain>
    </source>
</reference>
<sequence length="646" mass="70963">MSLLRKLLLNAKVRLPRHNDLALAIAPSLTIGFFLYLAWIQSHNSPRNPQIVSGKKHFSNPPEQTFKLKQKDAKFIALVAEKIADTVPLSLKQSKQSPCSSPKRQSPFGQIASAVNGSVLVAQKVAGVEDEKKRLMLKLVSLMASYSNISPWPTINEQAKLAKVPVVMYHDILPKKEVFFDVTPKQLEQHFQLIQKAGMTPISFDQLVVHLRTGKPLPAKPILLTFDDGYGGHYEYVYPLMKKYNYPATFSIYTSKVGINTGRTHVSWKQLQRMAADPLVTIASHSVTHPDDLRQLSDDKLKMEVVESKRILESKLGIPIRYFTYPVGKYDGRVANAVKKAGYVAALTMSDRDERYAGESESLLAIARFGQSKLAAAINQPEGNPILQAWGGPPLASAAQSFDFTAPVQQKNITIDDISLTLISGGRPITVHGTKRDRLPKIIKGTSAIAAVDGGFFSLKDETSNVMIGPVFSQNTKKFIPGNDYDNSKIAGRPLVLISPEAVKYIPYNPKNHNSLKGIQAVMPKVTDAFVAAAWLVKNGQPQPYKSFGNLYGFDAKRHRAFWGIDRSGQPKIGISQERVDSVSLAVALSKAGYREAVMVDSGASTSLTYQGKLLVKDFVPRPVPHAVALLAPRSKIESLCVAASP</sequence>
<keyword evidence="3" id="KW-0812">Transmembrane</keyword>
<feature type="transmembrane region" description="Helical" evidence="3">
    <location>
        <begin position="21"/>
        <end position="40"/>
    </location>
</feature>
<dbReference type="InterPro" id="IPR002509">
    <property type="entry name" value="NODB_dom"/>
</dbReference>
<evidence type="ECO:0000256" key="3">
    <source>
        <dbReference type="SAM" id="Phobius"/>
    </source>
</evidence>
<dbReference type="PANTHER" id="PTHR34216:SF3">
    <property type="entry name" value="POLY-BETA-1,6-N-ACETYL-D-GLUCOSAMINE N-DEACETYLASE"/>
    <property type="match status" value="1"/>
</dbReference>
<dbReference type="SUPFAM" id="SSF88713">
    <property type="entry name" value="Glycoside hydrolase/deacetylase"/>
    <property type="match status" value="1"/>
</dbReference>
<dbReference type="Gene3D" id="3.20.20.370">
    <property type="entry name" value="Glycoside hydrolase/deacetylase"/>
    <property type="match status" value="1"/>
</dbReference>
<dbReference type="Proteomes" id="UP001050975">
    <property type="component" value="Unassembled WGS sequence"/>
</dbReference>
<keyword evidence="3" id="KW-0472">Membrane</keyword>
<name>A0AAV3XDE1_9CYAN</name>
<protein>
    <submittedName>
        <fullName evidence="5">Polysaccharide deacetylase</fullName>
    </submittedName>
</protein>
<comment type="subcellular location">
    <subcellularLocation>
        <location evidence="1">Secreted</location>
    </subcellularLocation>
</comment>
<dbReference type="PANTHER" id="PTHR34216">
    <property type="match status" value="1"/>
</dbReference>
<feature type="domain" description="NodB homology" evidence="4">
    <location>
        <begin position="220"/>
        <end position="416"/>
    </location>
</feature>
<comment type="caution">
    <text evidence="5">The sequence shown here is derived from an EMBL/GenBank/DDBJ whole genome shotgun (WGS) entry which is preliminary data.</text>
</comment>
<dbReference type="InterPro" id="IPR051398">
    <property type="entry name" value="Polysacch_Deacetylase"/>
</dbReference>
<keyword evidence="3" id="KW-1133">Transmembrane helix</keyword>
<keyword evidence="6" id="KW-1185">Reference proteome</keyword>
<keyword evidence="2" id="KW-0732">Signal</keyword>
<evidence type="ECO:0000313" key="5">
    <source>
        <dbReference type="EMBL" id="GET40937.1"/>
    </source>
</evidence>